<comment type="caution">
    <text evidence="2">The sequence shown here is derived from an EMBL/GenBank/DDBJ whole genome shotgun (WGS) entry which is preliminary data.</text>
</comment>
<feature type="compositionally biased region" description="Polar residues" evidence="1">
    <location>
        <begin position="594"/>
        <end position="604"/>
    </location>
</feature>
<reference evidence="2 3" key="1">
    <citation type="submission" date="2023-02" db="EMBL/GenBank/DDBJ databases">
        <title>LHISI_Scaffold_Assembly.</title>
        <authorList>
            <person name="Stuart O.P."/>
            <person name="Cleave R."/>
            <person name="Magrath M.J.L."/>
            <person name="Mikheyev A.S."/>
        </authorList>
    </citation>
    <scope>NUCLEOTIDE SEQUENCE [LARGE SCALE GENOMIC DNA]</scope>
    <source>
        <strain evidence="2">Daus_M_001</strain>
        <tissue evidence="2">Leg muscle</tissue>
    </source>
</reference>
<name>A0ABQ9HC51_9NEOP</name>
<dbReference type="EMBL" id="JARBHB010000006">
    <property type="protein sequence ID" value="KAJ8881893.1"/>
    <property type="molecule type" value="Genomic_DNA"/>
</dbReference>
<evidence type="ECO:0000313" key="2">
    <source>
        <dbReference type="EMBL" id="KAJ8881893.1"/>
    </source>
</evidence>
<dbReference type="Proteomes" id="UP001159363">
    <property type="component" value="Chromosome 5"/>
</dbReference>
<accession>A0ABQ9HC51</accession>
<keyword evidence="3" id="KW-1185">Reference proteome</keyword>
<protein>
    <submittedName>
        <fullName evidence="2">Uncharacterized protein</fullName>
    </submittedName>
</protein>
<proteinExistence type="predicted"/>
<evidence type="ECO:0000313" key="3">
    <source>
        <dbReference type="Proteomes" id="UP001159363"/>
    </source>
</evidence>
<sequence length="803" mass="90430">MVFIYSYQSDVYIRRWSCLLTEPQTDFCEASTMEAEVIVASEATKQVREYVRKCHACNAYKMHSDNATQFSGLYWRGLYTEWHVEHHSTDIYHACANPNAGTSQGSSMPTHAAGMHPPAGPMLGDRKELATPYLQAEAAPLVPPHLLLHFSISSATKGRCITPAFSGGGVFTLIVPLRMQPTAALLVHKPPTIMCIVLEDLILSRKENHHVRVDMIAYDSICSPTFLGGHTDVHPCYATENVTLRRRLSVTNQQRSSRHTVEQIPVVFIYVRVLAWVVTCVYTGAPFAELLLFTTGHCCKGIGQCASSSEQVLVPRDVVADTLAPCTSASEQELVSQDMRYCVSKLFSDFVCWLLFSWLRGVSRVVLVCRTWRASQTIGDDLLNVFVEQTNICAIQKLKQNSRPPNSRLNIVDAYQLTRNSALFRNTAYMGIAAGDGERWWQVRRSKRSRGTKRENTMYWASEAQDELQDVVEHHFSKRFQFEAPEQGWRLPDPSVLFKEDAWQRTDKKGEIGQIIERNEPRACIFVFTMPLDMERCVNKTFKTGHRTFADPAELVGNILTHQTGNLPPVFCNPAPWRSHPRRRSEGMTEASPAGTSHLHSSPRSTYVYDPQLVFPANYRSGTTISPGRNDFLSSRLSRALPTTGISDLLPTGTFLQCDLVTFQQPSRIKRFRGSQCHHDPLKCCSRPDKYRYNLPDFWESENTLWCPIIPYAVSKKHLRGKSSTSWACVTTKVNTSYIALIVRASFNIPVCGEMTSQGIQMVSCFSANSVENGMQSTVTGLPVGERNKHHPLYDMQPILPPE</sequence>
<evidence type="ECO:0000256" key="1">
    <source>
        <dbReference type="SAM" id="MobiDB-lite"/>
    </source>
</evidence>
<feature type="region of interest" description="Disordered" evidence="1">
    <location>
        <begin position="578"/>
        <end position="604"/>
    </location>
</feature>
<organism evidence="2 3">
    <name type="scientific">Dryococelus australis</name>
    <dbReference type="NCBI Taxonomy" id="614101"/>
    <lineage>
        <taxon>Eukaryota</taxon>
        <taxon>Metazoa</taxon>
        <taxon>Ecdysozoa</taxon>
        <taxon>Arthropoda</taxon>
        <taxon>Hexapoda</taxon>
        <taxon>Insecta</taxon>
        <taxon>Pterygota</taxon>
        <taxon>Neoptera</taxon>
        <taxon>Polyneoptera</taxon>
        <taxon>Phasmatodea</taxon>
        <taxon>Verophasmatodea</taxon>
        <taxon>Anareolatae</taxon>
        <taxon>Phasmatidae</taxon>
        <taxon>Eurycanthinae</taxon>
        <taxon>Dryococelus</taxon>
    </lineage>
</organism>
<gene>
    <name evidence="2" type="ORF">PR048_018379</name>
</gene>